<evidence type="ECO:0000313" key="8">
    <source>
        <dbReference type="Proteomes" id="UP000317429"/>
    </source>
</evidence>
<evidence type="ECO:0000256" key="1">
    <source>
        <dbReference type="ARBA" id="ARBA00022670"/>
    </source>
</evidence>
<evidence type="ECO:0000256" key="5">
    <source>
        <dbReference type="SAM" id="SignalP"/>
    </source>
</evidence>
<dbReference type="EMBL" id="CP036291">
    <property type="protein sequence ID" value="QDU91176.1"/>
    <property type="molecule type" value="Genomic_DNA"/>
</dbReference>
<dbReference type="GO" id="GO:0006508">
    <property type="term" value="P:proteolysis"/>
    <property type="evidence" value="ECO:0007669"/>
    <property type="project" value="UniProtKB-KW"/>
</dbReference>
<evidence type="ECO:0000313" key="7">
    <source>
        <dbReference type="EMBL" id="QDU91176.1"/>
    </source>
</evidence>
<dbReference type="PANTHER" id="PTHR32060">
    <property type="entry name" value="TAIL-SPECIFIC PROTEASE"/>
    <property type="match status" value="1"/>
</dbReference>
<dbReference type="OrthoDB" id="9812068at2"/>
<dbReference type="InterPro" id="IPR005151">
    <property type="entry name" value="Tail-specific_protease"/>
</dbReference>
<sequence length="348" mass="36561" precursor="true">MRLVLSLLAMAPLVCLAEPTTRDDAPPFEAAVGDDAAQLFALHDLLAEAVAQIETNYAEPVDRQALFDAALRGMVAELDPHSKYLAPGEVGDYRRRVNGRDRTGGADQASESVGGYSRTEDGAWRYAINDQTAYIRIAAFDDDTPKELEKALGEVGESPARALVLDLRNNAGGLLPAAIGVADLLLDGGVIVTTEGRNSKRREWRAEPGVATALPLAVLVNRYSASAAEVVAAALQDNARATVVGERTFGKASVQNVIELGGGRAALKLTTAMYVRPNGANIHRAAGAGDADVWGVLPDAGDGVKVSEEATKRLAAQRKALEEGGAAPPADDDDVLQRALESLKDSAS</sequence>
<dbReference type="AlphaFoldDB" id="A0A518DI70"/>
<proteinExistence type="predicted"/>
<dbReference type="GO" id="GO:0030288">
    <property type="term" value="C:outer membrane-bounded periplasmic space"/>
    <property type="evidence" value="ECO:0007669"/>
    <property type="project" value="TreeGrafter"/>
</dbReference>
<feature type="chain" id="PRO_5021965140" evidence="5">
    <location>
        <begin position="18"/>
        <end position="348"/>
    </location>
</feature>
<evidence type="ECO:0000259" key="6">
    <source>
        <dbReference type="SMART" id="SM00245"/>
    </source>
</evidence>
<dbReference type="KEGG" id="pnd:Pla175_45960"/>
<keyword evidence="2 7" id="KW-0378">Hydrolase</keyword>
<dbReference type="PANTHER" id="PTHR32060:SF30">
    <property type="entry name" value="CARBOXY-TERMINAL PROCESSING PROTEASE CTPA"/>
    <property type="match status" value="1"/>
</dbReference>
<dbReference type="EC" id="3.4.21.-" evidence="7"/>
<keyword evidence="5" id="KW-0732">Signal</keyword>
<dbReference type="InterPro" id="IPR029045">
    <property type="entry name" value="ClpP/crotonase-like_dom_sf"/>
</dbReference>
<dbReference type="Proteomes" id="UP000317429">
    <property type="component" value="Chromosome"/>
</dbReference>
<feature type="region of interest" description="Disordered" evidence="4">
    <location>
        <begin position="97"/>
        <end position="116"/>
    </location>
</feature>
<accession>A0A518DI70</accession>
<evidence type="ECO:0000256" key="3">
    <source>
        <dbReference type="ARBA" id="ARBA00022825"/>
    </source>
</evidence>
<feature type="domain" description="Tail specific protease" evidence="6">
    <location>
        <begin position="92"/>
        <end position="294"/>
    </location>
</feature>
<dbReference type="GO" id="GO:0008236">
    <property type="term" value="F:serine-type peptidase activity"/>
    <property type="evidence" value="ECO:0007669"/>
    <property type="project" value="UniProtKB-KW"/>
</dbReference>
<reference evidence="7 8" key="1">
    <citation type="submission" date="2019-02" db="EMBL/GenBank/DDBJ databases">
        <title>Deep-cultivation of Planctomycetes and their phenomic and genomic characterization uncovers novel biology.</title>
        <authorList>
            <person name="Wiegand S."/>
            <person name="Jogler M."/>
            <person name="Boedeker C."/>
            <person name="Pinto D."/>
            <person name="Vollmers J."/>
            <person name="Rivas-Marin E."/>
            <person name="Kohn T."/>
            <person name="Peeters S.H."/>
            <person name="Heuer A."/>
            <person name="Rast P."/>
            <person name="Oberbeckmann S."/>
            <person name="Bunk B."/>
            <person name="Jeske O."/>
            <person name="Meyerdierks A."/>
            <person name="Storesund J.E."/>
            <person name="Kallscheuer N."/>
            <person name="Luecker S."/>
            <person name="Lage O.M."/>
            <person name="Pohl T."/>
            <person name="Merkel B.J."/>
            <person name="Hornburger P."/>
            <person name="Mueller R.-W."/>
            <person name="Bruemmer F."/>
            <person name="Labrenz M."/>
            <person name="Spormann A.M."/>
            <person name="Op den Camp H."/>
            <person name="Overmann J."/>
            <person name="Amann R."/>
            <person name="Jetten M.S.M."/>
            <person name="Mascher T."/>
            <person name="Medema M.H."/>
            <person name="Devos D.P."/>
            <person name="Kaster A.-K."/>
            <person name="Ovreas L."/>
            <person name="Rohde M."/>
            <person name="Galperin M.Y."/>
            <person name="Jogler C."/>
        </authorList>
    </citation>
    <scope>NUCLEOTIDE SEQUENCE [LARGE SCALE GENOMIC DNA]</scope>
    <source>
        <strain evidence="7 8">Pla175</strain>
    </source>
</reference>
<keyword evidence="3" id="KW-0720">Serine protease</keyword>
<protein>
    <submittedName>
        <fullName evidence="7">Putative CtpA-like serine protease</fullName>
        <ecNumber evidence="7">3.4.21.-</ecNumber>
    </submittedName>
</protein>
<dbReference type="RefSeq" id="WP_145291046.1">
    <property type="nucleotide sequence ID" value="NZ_CP036291.1"/>
</dbReference>
<gene>
    <name evidence="7" type="ORF">Pla175_45960</name>
</gene>
<dbReference type="Gene3D" id="3.90.226.10">
    <property type="entry name" value="2-enoyl-CoA Hydratase, Chain A, domain 1"/>
    <property type="match status" value="1"/>
</dbReference>
<organism evidence="7 8">
    <name type="scientific">Pirellulimonas nuda</name>
    <dbReference type="NCBI Taxonomy" id="2528009"/>
    <lineage>
        <taxon>Bacteria</taxon>
        <taxon>Pseudomonadati</taxon>
        <taxon>Planctomycetota</taxon>
        <taxon>Planctomycetia</taxon>
        <taxon>Pirellulales</taxon>
        <taxon>Lacipirellulaceae</taxon>
        <taxon>Pirellulimonas</taxon>
    </lineage>
</organism>
<dbReference type="InterPro" id="IPR004447">
    <property type="entry name" value="Peptidase_S41A"/>
</dbReference>
<evidence type="ECO:0000256" key="4">
    <source>
        <dbReference type="SAM" id="MobiDB-lite"/>
    </source>
</evidence>
<keyword evidence="8" id="KW-1185">Reference proteome</keyword>
<dbReference type="GO" id="GO:0004175">
    <property type="term" value="F:endopeptidase activity"/>
    <property type="evidence" value="ECO:0007669"/>
    <property type="project" value="TreeGrafter"/>
</dbReference>
<evidence type="ECO:0000256" key="2">
    <source>
        <dbReference type="ARBA" id="ARBA00022801"/>
    </source>
</evidence>
<feature type="signal peptide" evidence="5">
    <location>
        <begin position="1"/>
        <end position="17"/>
    </location>
</feature>
<dbReference type="CDD" id="cd07560">
    <property type="entry name" value="Peptidase_S41_CPP"/>
    <property type="match status" value="1"/>
</dbReference>
<dbReference type="Pfam" id="PF03572">
    <property type="entry name" value="Peptidase_S41"/>
    <property type="match status" value="1"/>
</dbReference>
<name>A0A518DI70_9BACT</name>
<dbReference type="SMART" id="SM00245">
    <property type="entry name" value="TSPc"/>
    <property type="match status" value="1"/>
</dbReference>
<dbReference type="GO" id="GO:0007165">
    <property type="term" value="P:signal transduction"/>
    <property type="evidence" value="ECO:0007669"/>
    <property type="project" value="TreeGrafter"/>
</dbReference>
<keyword evidence="1 7" id="KW-0645">Protease</keyword>
<dbReference type="SUPFAM" id="SSF52096">
    <property type="entry name" value="ClpP/crotonase"/>
    <property type="match status" value="1"/>
</dbReference>